<feature type="active site" description="Nucleophile" evidence="9">
    <location>
        <position position="172"/>
    </location>
</feature>
<dbReference type="InterPro" id="IPR050979">
    <property type="entry name" value="LD-transpeptidase"/>
</dbReference>
<evidence type="ECO:0000256" key="1">
    <source>
        <dbReference type="ARBA" id="ARBA00004752"/>
    </source>
</evidence>
<dbReference type="Gene3D" id="2.40.440.10">
    <property type="entry name" value="L,D-transpeptidase catalytic domain-like"/>
    <property type="match status" value="1"/>
</dbReference>
<accession>A0A1M7CRJ9</accession>
<keyword evidence="8 9" id="KW-0961">Cell wall biogenesis/degradation</keyword>
<keyword evidence="5" id="KW-0378">Hydrolase</keyword>
<dbReference type="PANTHER" id="PTHR30582:SF24">
    <property type="entry name" value="L,D-TRANSPEPTIDASE ERFK_SRFK-RELATED"/>
    <property type="match status" value="1"/>
</dbReference>
<keyword evidence="4" id="KW-0808">Transferase</keyword>
<name>A0A1M7CRJ9_9HYPH</name>
<protein>
    <submittedName>
        <fullName evidence="12">Lipoprotein-anchoring transpeptidase ErfK/SrfK</fullName>
    </submittedName>
</protein>
<comment type="pathway">
    <text evidence="1 9">Cell wall biogenesis; peptidoglycan biosynthesis.</text>
</comment>
<keyword evidence="6 9" id="KW-0133">Cell shape</keyword>
<keyword evidence="12" id="KW-0449">Lipoprotein</keyword>
<dbReference type="STRING" id="735517.SAMN05444272_1252"/>
<dbReference type="InterPro" id="IPR038063">
    <property type="entry name" value="Transpep_catalytic_dom"/>
</dbReference>
<keyword evidence="10" id="KW-0732">Signal</keyword>
<dbReference type="GO" id="GO:0071972">
    <property type="term" value="F:peptidoglycan L,D-transpeptidase activity"/>
    <property type="evidence" value="ECO:0007669"/>
    <property type="project" value="TreeGrafter"/>
</dbReference>
<dbReference type="PROSITE" id="PS52029">
    <property type="entry name" value="LD_TPASE"/>
    <property type="match status" value="1"/>
</dbReference>
<evidence type="ECO:0000256" key="7">
    <source>
        <dbReference type="ARBA" id="ARBA00022984"/>
    </source>
</evidence>
<reference evidence="12 13" key="1">
    <citation type="submission" date="2016-11" db="EMBL/GenBank/DDBJ databases">
        <authorList>
            <person name="Jaros S."/>
            <person name="Januszkiewicz K."/>
            <person name="Wedrychowicz H."/>
        </authorList>
    </citation>
    <scope>NUCLEOTIDE SEQUENCE [LARGE SCALE GENOMIC DNA]</scope>
    <source>
        <strain evidence="12 13">DSM 22153</strain>
    </source>
</reference>
<evidence type="ECO:0000256" key="8">
    <source>
        <dbReference type="ARBA" id="ARBA00023316"/>
    </source>
</evidence>
<dbReference type="FunFam" id="2.40.440.10:FF:000002">
    <property type="entry name" value="L,D-transpeptidase ErfK/SrfK"/>
    <property type="match status" value="1"/>
</dbReference>
<feature type="active site" description="Proton donor/acceptor" evidence="9">
    <location>
        <position position="156"/>
    </location>
</feature>
<comment type="similarity">
    <text evidence="2">Belongs to the YkuD family.</text>
</comment>
<keyword evidence="7 9" id="KW-0573">Peptidoglycan synthesis</keyword>
<dbReference type="GO" id="GO:0018104">
    <property type="term" value="P:peptidoglycan-protein cross-linking"/>
    <property type="evidence" value="ECO:0007669"/>
    <property type="project" value="TreeGrafter"/>
</dbReference>
<evidence type="ECO:0000256" key="10">
    <source>
        <dbReference type="SAM" id="SignalP"/>
    </source>
</evidence>
<evidence type="ECO:0000259" key="11">
    <source>
        <dbReference type="PROSITE" id="PS52029"/>
    </source>
</evidence>
<evidence type="ECO:0000256" key="5">
    <source>
        <dbReference type="ARBA" id="ARBA00022801"/>
    </source>
</evidence>
<evidence type="ECO:0000313" key="12">
    <source>
        <dbReference type="EMBL" id="SHL69856.1"/>
    </source>
</evidence>
<organism evidence="12 13">
    <name type="scientific">Roseibium suaedae</name>
    <dbReference type="NCBI Taxonomy" id="735517"/>
    <lineage>
        <taxon>Bacteria</taxon>
        <taxon>Pseudomonadati</taxon>
        <taxon>Pseudomonadota</taxon>
        <taxon>Alphaproteobacteria</taxon>
        <taxon>Hyphomicrobiales</taxon>
        <taxon>Stappiaceae</taxon>
        <taxon>Roseibium</taxon>
    </lineage>
</organism>
<feature type="chain" id="PRO_5013314412" evidence="10">
    <location>
        <begin position="23"/>
        <end position="197"/>
    </location>
</feature>
<dbReference type="SUPFAM" id="SSF141523">
    <property type="entry name" value="L,D-transpeptidase catalytic domain-like"/>
    <property type="match status" value="1"/>
</dbReference>
<dbReference type="EMBL" id="FRBW01000001">
    <property type="protein sequence ID" value="SHL69856.1"/>
    <property type="molecule type" value="Genomic_DNA"/>
</dbReference>
<feature type="signal peptide" evidence="10">
    <location>
        <begin position="1"/>
        <end position="22"/>
    </location>
</feature>
<evidence type="ECO:0000256" key="6">
    <source>
        <dbReference type="ARBA" id="ARBA00022960"/>
    </source>
</evidence>
<dbReference type="GO" id="GO:0071555">
    <property type="term" value="P:cell wall organization"/>
    <property type="evidence" value="ECO:0007669"/>
    <property type="project" value="UniProtKB-UniRule"/>
</dbReference>
<dbReference type="InterPro" id="IPR005490">
    <property type="entry name" value="LD_TPept_cat_dom"/>
</dbReference>
<feature type="domain" description="L,D-TPase catalytic" evidence="11">
    <location>
        <begin position="63"/>
        <end position="196"/>
    </location>
</feature>
<dbReference type="GO" id="GO:0005576">
    <property type="term" value="C:extracellular region"/>
    <property type="evidence" value="ECO:0007669"/>
    <property type="project" value="TreeGrafter"/>
</dbReference>
<dbReference type="GO" id="GO:0016757">
    <property type="term" value="F:glycosyltransferase activity"/>
    <property type="evidence" value="ECO:0007669"/>
    <property type="project" value="UniProtKB-KW"/>
</dbReference>
<dbReference type="CDD" id="cd16913">
    <property type="entry name" value="YkuD_like"/>
    <property type="match status" value="1"/>
</dbReference>
<evidence type="ECO:0000256" key="2">
    <source>
        <dbReference type="ARBA" id="ARBA00005992"/>
    </source>
</evidence>
<evidence type="ECO:0000256" key="3">
    <source>
        <dbReference type="ARBA" id="ARBA00022676"/>
    </source>
</evidence>
<evidence type="ECO:0000256" key="4">
    <source>
        <dbReference type="ARBA" id="ARBA00022679"/>
    </source>
</evidence>
<sequence>MRKGLVAAAILALAALTATASANPGGQFFDPNTKKWVDFGPAYGGKSPIKRQTVRYDGPYSAGTIIVDTTERRLYHVLPGGKAMKYGIGVGKEGFQWAGSNRISRKAEWPGWTPPPQMRARERAKGRILPAHMVGGPNNPLGARAMYIGSTLYRIHGTNQPWTIGSAVSSGCIRLANDDVIHLYNHVQVGSKIIVKR</sequence>
<keyword evidence="3" id="KW-0328">Glycosyltransferase</keyword>
<dbReference type="GO" id="GO:0008360">
    <property type="term" value="P:regulation of cell shape"/>
    <property type="evidence" value="ECO:0007669"/>
    <property type="project" value="UniProtKB-UniRule"/>
</dbReference>
<dbReference type="Proteomes" id="UP000186002">
    <property type="component" value="Unassembled WGS sequence"/>
</dbReference>
<proteinExistence type="inferred from homology"/>
<dbReference type="OrthoDB" id="9787225at2"/>
<dbReference type="AlphaFoldDB" id="A0A1M7CRJ9"/>
<dbReference type="PANTHER" id="PTHR30582">
    <property type="entry name" value="L,D-TRANSPEPTIDASE"/>
    <property type="match status" value="1"/>
</dbReference>
<evidence type="ECO:0000256" key="9">
    <source>
        <dbReference type="PROSITE-ProRule" id="PRU01373"/>
    </source>
</evidence>
<dbReference type="UniPathway" id="UPA00219"/>
<gene>
    <name evidence="12" type="ORF">SAMN05444272_1252</name>
</gene>
<dbReference type="Pfam" id="PF03734">
    <property type="entry name" value="YkuD"/>
    <property type="match status" value="1"/>
</dbReference>
<dbReference type="RefSeq" id="WP_073010150.1">
    <property type="nucleotide sequence ID" value="NZ_FRBW01000001.1"/>
</dbReference>
<keyword evidence="13" id="KW-1185">Reference proteome</keyword>
<evidence type="ECO:0000313" key="13">
    <source>
        <dbReference type="Proteomes" id="UP000186002"/>
    </source>
</evidence>